<dbReference type="InterPro" id="IPR058764">
    <property type="entry name" value="NPHP4_SK"/>
</dbReference>
<protein>
    <recommendedName>
        <fullName evidence="10">Nephrocystin-4</fullName>
    </recommendedName>
</protein>
<comment type="caution">
    <text evidence="8">The sequence shown here is derived from an EMBL/GenBank/DDBJ whole genome shotgun (WGS) entry which is preliminary data.</text>
</comment>
<dbReference type="InterPro" id="IPR058686">
    <property type="entry name" value="Ig_NPHP4_3rd"/>
</dbReference>
<feature type="domain" description="NPHP4 Ig-like" evidence="2">
    <location>
        <begin position="1313"/>
        <end position="1396"/>
    </location>
</feature>
<organism evidence="8 9">
    <name type="scientific">Sinanodonta woodiana</name>
    <name type="common">Chinese pond mussel</name>
    <name type="synonym">Anodonta woodiana</name>
    <dbReference type="NCBI Taxonomy" id="1069815"/>
    <lineage>
        <taxon>Eukaryota</taxon>
        <taxon>Metazoa</taxon>
        <taxon>Spiralia</taxon>
        <taxon>Lophotrochozoa</taxon>
        <taxon>Mollusca</taxon>
        <taxon>Bivalvia</taxon>
        <taxon>Autobranchia</taxon>
        <taxon>Heteroconchia</taxon>
        <taxon>Palaeoheterodonta</taxon>
        <taxon>Unionida</taxon>
        <taxon>Unionoidea</taxon>
        <taxon>Unionidae</taxon>
        <taxon>Unioninae</taxon>
        <taxon>Sinanodonta</taxon>
    </lineage>
</organism>
<keyword evidence="9" id="KW-1185">Reference proteome</keyword>
<dbReference type="Pfam" id="PF26189">
    <property type="entry name" value="Ig_NPHP4_2nd"/>
    <property type="match status" value="1"/>
</dbReference>
<dbReference type="PANTHER" id="PTHR31043">
    <property type="entry name" value="NEPHROCYSTIN-4"/>
    <property type="match status" value="1"/>
</dbReference>
<dbReference type="Pfam" id="PF26186">
    <property type="entry name" value="NPHP4_C2_3rd"/>
    <property type="match status" value="1"/>
</dbReference>
<proteinExistence type="predicted"/>
<evidence type="ECO:0000259" key="6">
    <source>
        <dbReference type="Pfam" id="PF26189"/>
    </source>
</evidence>
<dbReference type="Proteomes" id="UP001634394">
    <property type="component" value="Unassembled WGS sequence"/>
</dbReference>
<evidence type="ECO:0000313" key="8">
    <source>
        <dbReference type="EMBL" id="KAL3862198.1"/>
    </source>
</evidence>
<feature type="domain" description="NPHP4 Ig-like" evidence="6">
    <location>
        <begin position="1205"/>
        <end position="1301"/>
    </location>
</feature>
<feature type="domain" description="NPHP4 Ig-like" evidence="7">
    <location>
        <begin position="1049"/>
        <end position="1198"/>
    </location>
</feature>
<dbReference type="InterPro" id="IPR029775">
    <property type="entry name" value="NPHP4"/>
</dbReference>
<dbReference type="Pfam" id="PF26173">
    <property type="entry name" value="NPHP4_SK"/>
    <property type="match status" value="1"/>
</dbReference>
<dbReference type="InterPro" id="IPR058688">
    <property type="entry name" value="Ig_NPHP4_2nd"/>
</dbReference>
<evidence type="ECO:0000256" key="1">
    <source>
        <dbReference type="SAM" id="MobiDB-lite"/>
    </source>
</evidence>
<dbReference type="PANTHER" id="PTHR31043:SF3">
    <property type="entry name" value="NEPHROCYSTIN-4"/>
    <property type="match status" value="1"/>
</dbReference>
<dbReference type="EMBL" id="JBJQND010000011">
    <property type="protein sequence ID" value="KAL3862198.1"/>
    <property type="molecule type" value="Genomic_DNA"/>
</dbReference>
<dbReference type="InterPro" id="IPR058685">
    <property type="entry name" value="Ig_NPHP4_4th"/>
</dbReference>
<evidence type="ECO:0000259" key="4">
    <source>
        <dbReference type="Pfam" id="PF26186"/>
    </source>
</evidence>
<dbReference type="Pfam" id="PF26015">
    <property type="entry name" value="Ig_NPH4_3rd"/>
    <property type="match status" value="1"/>
</dbReference>
<feature type="domain" description="NPHP4 SK-like" evidence="3">
    <location>
        <begin position="983"/>
        <end position="1046"/>
    </location>
</feature>
<feature type="domain" description="NPHP4 C2-like" evidence="4">
    <location>
        <begin position="658"/>
        <end position="894"/>
    </location>
</feature>
<gene>
    <name evidence="8" type="ORF">ACJMK2_008185</name>
</gene>
<sequence length="1502" mass="169385">MLSIDSSIKDLTTTKPHPPLYHKTCKTVRFDVKLDPHELVALKGTREFRPRFCRTFNLHHKKRNLFPDDKSSSTPFCISISSIENLMTPQQLLHRQIDGAAELDFHLQVSLFDIGYHQFFGRQWVGPPVDLQGVGGQQKPYIKYNESIYFHTLIHSSTVIAVVELVTTGTLPNGQRQEVASGWGIIRVFKDEELPDTSRGIKLPLQRVQLYYGTPRALYFLDEPVENNSELKAIPDCVLNLTIGTHKAMYRFYHLIPENTIVGSNDKIPGLVDSQAAGKDHLKKPKLLPSKLCQINGVKIQLNPNIQKFEEEFSELMHEDRLNMQNRTSDGTAIAIVERRLLIGVHNGWCFVEKPQTFHIDTKSVLSAVKVGASPSFKRSQRFRSSIRVLDDITSGEDNVLLLKQKVQINDLLEDPMFAIIFILEYLISEPLSEEDKKLSRTMLRGNTRSVTVRWAAWNPFAQPAGPQVFVALHGGPSQSPDEEFVYKVPNTSMQDAISSQVAGGILSFIWGSADQDGQFMPMTGSQLQLGAGSMLSMRDVMNTPEGSDIFMLENQTRKPPSGRQRPPASGTAQLMPHSQQSLEQSLLQPQMMPLQYAQVNYNQQLYVPMQQGPAGMYSMQSGQMMPRDLQELPYQPTHTPIITTVPQPKRGSGLSRAAYAKLYSVGFPPILDRNGQPPEVIDPATEVQPNTTREMNDPLQCNEIVFQFLAMSRNITADYPVITNMNQGTVFFTLQFYRCPQLTTERLQLVTAKNELSSDPDSVPYILKKLDKDNTSLKGPPGLEVRYFMDPAFMKPGENQRFIQHLSQQALHIDVWDGDSLILIGSTSVELKYLCRNGYEAVQTTFELDIIATEYDNPDLHQGEVGAAVGVRPSNNQTTMKGKLHLQMANIGHPVDPKATNLDAAFVSLPSKTVVVVSQFAGKSGYAGGSLTAHGQGHDGQTKKKTLSKAHHLAENNREISSLLISRKHVVEPSTVEAPPDTDAERQRKLARMNAIRNLQGQDDKGVTIMNLQRGKTERMRDYKTMEIYRLQTKKDGILSMLSQSISTEHTIHPSFGTAEFFEFVLRNPFNVQHMVRIECDDKDLRVVTDAREWRYFKQLNQLSTPIEEGMFNKEPKSHYVEIFMRPKETVNIPFKYLTFQADQSVQPQGPVDPFRQERKTKAKHFDNLKERVAKISFKGEDDKPMAILLLKIEPQPHIVNQTFRFYHPEQSFLKRSIRLRCDNTLPGVPVGGSGIVQAFIRCSDSNVICDTKGTQPGEPHDIFFKVPIGSSPQIKRFFMAVYLDSFLSKPVQIWQIYAHALQRVDVAAVEGQTSRFSLIQRGTQSSRLVKCFSSHPQEMSLYPEEQFMLAAGAVHEINIAIRPMMEGHKTLYLNVVDVEFHQLICSWLICVNARAPMISRAFDVVLPVGGGKGCSKKITYTNPYPQRKNVILHTNRQDLLQFKESRLEIDGGATCTIGLRFVPVMQPGTAEILVFINDEDDKNEETFRVAAIYQRIVATS</sequence>
<dbReference type="CDD" id="cd22239">
    <property type="entry name" value="NPHP4"/>
    <property type="match status" value="1"/>
</dbReference>
<dbReference type="InterPro" id="IPR058687">
    <property type="entry name" value="Ig_NPHP4_1st"/>
</dbReference>
<feature type="domain" description="NPHP4 Ig-like" evidence="5">
    <location>
        <begin position="1401"/>
        <end position="1496"/>
    </location>
</feature>
<dbReference type="Pfam" id="PF26190">
    <property type="entry name" value="Ig_NPHP4_1st"/>
    <property type="match status" value="1"/>
</dbReference>
<dbReference type="InterPro" id="IPR058765">
    <property type="entry name" value="NPHP4_C2-like"/>
</dbReference>
<dbReference type="Pfam" id="PF26187">
    <property type="entry name" value="Ig_NPHP4_4th"/>
    <property type="match status" value="1"/>
</dbReference>
<evidence type="ECO:0000259" key="2">
    <source>
        <dbReference type="Pfam" id="PF26015"/>
    </source>
</evidence>
<accession>A0ABD3VNS2</accession>
<evidence type="ECO:0000259" key="3">
    <source>
        <dbReference type="Pfam" id="PF26173"/>
    </source>
</evidence>
<evidence type="ECO:0000313" key="9">
    <source>
        <dbReference type="Proteomes" id="UP001634394"/>
    </source>
</evidence>
<feature type="region of interest" description="Disordered" evidence="1">
    <location>
        <begin position="556"/>
        <end position="583"/>
    </location>
</feature>
<name>A0ABD3VNS2_SINWO</name>
<evidence type="ECO:0000259" key="7">
    <source>
        <dbReference type="Pfam" id="PF26190"/>
    </source>
</evidence>
<reference evidence="8 9" key="1">
    <citation type="submission" date="2024-11" db="EMBL/GenBank/DDBJ databases">
        <title>Chromosome-level genome assembly of the freshwater bivalve Anodonta woodiana.</title>
        <authorList>
            <person name="Chen X."/>
        </authorList>
    </citation>
    <scope>NUCLEOTIDE SEQUENCE [LARGE SCALE GENOMIC DNA]</scope>
    <source>
        <strain evidence="8">MN2024</strain>
        <tissue evidence="8">Gills</tissue>
    </source>
</reference>
<evidence type="ECO:0008006" key="10">
    <source>
        <dbReference type="Google" id="ProtNLM"/>
    </source>
</evidence>
<evidence type="ECO:0000259" key="5">
    <source>
        <dbReference type="Pfam" id="PF26187"/>
    </source>
</evidence>